<dbReference type="Pfam" id="PF07670">
    <property type="entry name" value="Gate"/>
    <property type="match status" value="1"/>
</dbReference>
<evidence type="ECO:0000259" key="8">
    <source>
        <dbReference type="Pfam" id="PF07662"/>
    </source>
</evidence>
<evidence type="ECO:0000256" key="6">
    <source>
        <dbReference type="ARBA" id="ARBA00023136"/>
    </source>
</evidence>
<gene>
    <name evidence="10" type="ORF">CGI_10009038</name>
</gene>
<feature type="domain" description="Concentrative nucleoside transporter C-terminal" evidence="8">
    <location>
        <begin position="229"/>
        <end position="441"/>
    </location>
</feature>
<keyword evidence="5" id="KW-1133">Transmembrane helix</keyword>
<dbReference type="PANTHER" id="PTHR10590:SF4">
    <property type="entry name" value="SOLUTE CARRIER FAMILY 28 MEMBER 3"/>
    <property type="match status" value="1"/>
</dbReference>
<evidence type="ECO:0000256" key="3">
    <source>
        <dbReference type="ARBA" id="ARBA00022475"/>
    </source>
</evidence>
<dbReference type="AlphaFoldDB" id="K1PCL9"/>
<dbReference type="Pfam" id="PF07662">
    <property type="entry name" value="Nucleos_tra2_C"/>
    <property type="match status" value="1"/>
</dbReference>
<keyword evidence="6" id="KW-0472">Membrane</keyword>
<evidence type="ECO:0000256" key="5">
    <source>
        <dbReference type="ARBA" id="ARBA00022989"/>
    </source>
</evidence>
<feature type="domain" description="Concentrative nucleoside transporter N-terminal" evidence="7">
    <location>
        <begin position="46"/>
        <end position="117"/>
    </location>
</feature>
<organism evidence="10">
    <name type="scientific">Magallana gigas</name>
    <name type="common">Pacific oyster</name>
    <name type="synonym">Crassostrea gigas</name>
    <dbReference type="NCBI Taxonomy" id="29159"/>
    <lineage>
        <taxon>Eukaryota</taxon>
        <taxon>Metazoa</taxon>
        <taxon>Spiralia</taxon>
        <taxon>Lophotrochozoa</taxon>
        <taxon>Mollusca</taxon>
        <taxon>Bivalvia</taxon>
        <taxon>Autobranchia</taxon>
        <taxon>Pteriomorphia</taxon>
        <taxon>Ostreida</taxon>
        <taxon>Ostreoidea</taxon>
        <taxon>Ostreidae</taxon>
        <taxon>Magallana</taxon>
    </lineage>
</organism>
<dbReference type="Pfam" id="PF01773">
    <property type="entry name" value="Nucleos_tra2_N"/>
    <property type="match status" value="1"/>
</dbReference>
<sequence length="593" mass="63925">MSVVPASLFVSPSLPSIVTVVVTLALVVFLIWDIWSSVRRFIPIGGMAIFVIVLWITSTSPKKVQWMTVTWGLLLQFGMGIVILRWPVGYAACKFLGDSVSQFLSYTDAGSKFVFGDPGYTLHPVAFGVLPVVIFFSAVVSVLYYLGIMQFFIRVIAAVLRFLMQTTPIESFATAAHIFIGQVESSVVLKPFLNDLTNSELHAVLTSGFATVAGTVIAAYIEFGVPAEHVISASFMSAPAALAVAKLAFPETKSTDFKISKEMELEVGKERNIMEAVSVGAMGAVKLVANVVVNLVAFVAILAFIDATLSYFGSRVGHPEVSFDASIFLCSYIFMPLAFIMGIPWSNCRVVGKLIGKKIVINEFLAFADLGGYIKAGDIQGRSAVISTYILCGFGSIAAMGINLGALSAAEPRRRKDFAKLMLRAVVAGNIACFMTACVAGILYQDEPVMISITNSTNDLNSTLQNLTTNSNIRDIVTSSTPVRNCNLDTRLCPVFESAKIVKKLFTKNKISHMAYSGVKYTRTNVQDAQEHRLIVLNGTDLGVDSPCQNGKDLQRVMSKESNSAAKATITTTVTMLGREGETNSGAGTSEII</sequence>
<dbReference type="HOGENOM" id="CLU_016813_4_2_1"/>
<reference evidence="10" key="1">
    <citation type="journal article" date="2012" name="Nature">
        <title>The oyster genome reveals stress adaptation and complexity of shell formation.</title>
        <authorList>
            <person name="Zhang G."/>
            <person name="Fang X."/>
            <person name="Guo X."/>
            <person name="Li L."/>
            <person name="Luo R."/>
            <person name="Xu F."/>
            <person name="Yang P."/>
            <person name="Zhang L."/>
            <person name="Wang X."/>
            <person name="Qi H."/>
            <person name="Xiong Z."/>
            <person name="Que H."/>
            <person name="Xie Y."/>
            <person name="Holland P.W."/>
            <person name="Paps J."/>
            <person name="Zhu Y."/>
            <person name="Wu F."/>
            <person name="Chen Y."/>
            <person name="Wang J."/>
            <person name="Peng C."/>
            <person name="Meng J."/>
            <person name="Yang L."/>
            <person name="Liu J."/>
            <person name="Wen B."/>
            <person name="Zhang N."/>
            <person name="Huang Z."/>
            <person name="Zhu Q."/>
            <person name="Feng Y."/>
            <person name="Mount A."/>
            <person name="Hedgecock D."/>
            <person name="Xu Z."/>
            <person name="Liu Y."/>
            <person name="Domazet-Loso T."/>
            <person name="Du Y."/>
            <person name="Sun X."/>
            <person name="Zhang S."/>
            <person name="Liu B."/>
            <person name="Cheng P."/>
            <person name="Jiang X."/>
            <person name="Li J."/>
            <person name="Fan D."/>
            <person name="Wang W."/>
            <person name="Fu W."/>
            <person name="Wang T."/>
            <person name="Wang B."/>
            <person name="Zhang J."/>
            <person name="Peng Z."/>
            <person name="Li Y."/>
            <person name="Li N."/>
            <person name="Wang J."/>
            <person name="Chen M."/>
            <person name="He Y."/>
            <person name="Tan F."/>
            <person name="Song X."/>
            <person name="Zheng Q."/>
            <person name="Huang R."/>
            <person name="Yang H."/>
            <person name="Du X."/>
            <person name="Chen L."/>
            <person name="Yang M."/>
            <person name="Gaffney P.M."/>
            <person name="Wang S."/>
            <person name="Luo L."/>
            <person name="She Z."/>
            <person name="Ming Y."/>
            <person name="Huang W."/>
            <person name="Zhang S."/>
            <person name="Huang B."/>
            <person name="Zhang Y."/>
            <person name="Qu T."/>
            <person name="Ni P."/>
            <person name="Miao G."/>
            <person name="Wang J."/>
            <person name="Wang Q."/>
            <person name="Steinberg C.E."/>
            <person name="Wang H."/>
            <person name="Li N."/>
            <person name="Qian L."/>
            <person name="Zhang G."/>
            <person name="Li Y."/>
            <person name="Yang H."/>
            <person name="Liu X."/>
            <person name="Wang J."/>
            <person name="Yin Y."/>
            <person name="Wang J."/>
        </authorList>
    </citation>
    <scope>NUCLEOTIDE SEQUENCE [LARGE SCALE GENOMIC DNA]</scope>
    <source>
        <strain evidence="10">05x7-T-G4-1.051#20</strain>
    </source>
</reference>
<comment type="subcellular location">
    <subcellularLocation>
        <location evidence="1">Cell membrane</location>
        <topology evidence="1">Multi-pass membrane protein</topology>
    </subcellularLocation>
</comment>
<dbReference type="InterPro" id="IPR011657">
    <property type="entry name" value="CNT_C_dom"/>
</dbReference>
<accession>K1PCL9</accession>
<keyword evidence="3" id="KW-1003">Cell membrane</keyword>
<dbReference type="GO" id="GO:0005886">
    <property type="term" value="C:plasma membrane"/>
    <property type="evidence" value="ECO:0007669"/>
    <property type="project" value="UniProtKB-SubCell"/>
</dbReference>
<dbReference type="InterPro" id="IPR002668">
    <property type="entry name" value="CNT_N_dom"/>
</dbReference>
<evidence type="ECO:0000256" key="1">
    <source>
        <dbReference type="ARBA" id="ARBA00004651"/>
    </source>
</evidence>
<evidence type="ECO:0000313" key="10">
    <source>
        <dbReference type="EMBL" id="EKC19263.1"/>
    </source>
</evidence>
<evidence type="ECO:0000259" key="9">
    <source>
        <dbReference type="Pfam" id="PF07670"/>
    </source>
</evidence>
<dbReference type="GO" id="GO:0005415">
    <property type="term" value="F:nucleoside:sodium symporter activity"/>
    <property type="evidence" value="ECO:0007669"/>
    <property type="project" value="TreeGrafter"/>
</dbReference>
<comment type="similarity">
    <text evidence="2">Belongs to the concentrative nucleoside transporter (CNT) (TC 2.A.41) family.</text>
</comment>
<dbReference type="EMBL" id="JH815740">
    <property type="protein sequence ID" value="EKC19263.1"/>
    <property type="molecule type" value="Genomic_DNA"/>
</dbReference>
<feature type="domain" description="Nucleoside transporter/FeoB GTPase Gate" evidence="9">
    <location>
        <begin position="127"/>
        <end position="224"/>
    </location>
</feature>
<evidence type="ECO:0000256" key="4">
    <source>
        <dbReference type="ARBA" id="ARBA00022692"/>
    </source>
</evidence>
<evidence type="ECO:0000259" key="7">
    <source>
        <dbReference type="Pfam" id="PF01773"/>
    </source>
</evidence>
<protein>
    <submittedName>
        <fullName evidence="10">Solute carrier family 28 member 3</fullName>
    </submittedName>
</protein>
<dbReference type="PANTHER" id="PTHR10590">
    <property type="entry name" value="SODIUM/NUCLEOSIDE COTRANSPORTER"/>
    <property type="match status" value="1"/>
</dbReference>
<name>K1PCL9_MAGGI</name>
<proteinExistence type="inferred from homology"/>
<dbReference type="InterPro" id="IPR008276">
    <property type="entry name" value="C_nuclsd_transpt"/>
</dbReference>
<dbReference type="InterPro" id="IPR011642">
    <property type="entry name" value="Gate_dom"/>
</dbReference>
<evidence type="ECO:0000256" key="2">
    <source>
        <dbReference type="ARBA" id="ARBA00009033"/>
    </source>
</evidence>
<dbReference type="InParanoid" id="K1PCL9"/>
<keyword evidence="4" id="KW-0812">Transmembrane</keyword>